<feature type="transmembrane region" description="Helical" evidence="1">
    <location>
        <begin position="874"/>
        <end position="897"/>
    </location>
</feature>
<dbReference type="InterPro" id="IPR000668">
    <property type="entry name" value="Peptidase_C1A_C"/>
</dbReference>
<sequence length="907" mass="105583">MKKYWYKKISLLVCSNIILTTPALLFLNKTLTSNYSTNLVTFNNQKTNNESKKENRSYYSLRDDYLLFHQLQDQSGLCWDFSSIKALETALMINNNEMYDLSEASIAAQLENRVANGANFFDFHNALKNGIAFESDFIFSDLYYLPNSGTYYKKILDLYKPKFIHNLADKLQMVIFDRYNIKNDLNNIKHHIANNSALMVGIEYWTINSNNSNSKKTSEIVSGYGANGHAVSIIGWDDNYKCSDGSKGAFIVLNSDNKYQNNDGVNYLPYNTSVLYMNLYGYKYIGDNFITSKSTNSIINKYSGYYNSENKQTPNSNSKPLNQNVFNWTDDIKIEYHFNTNIADLIKMDVQIYLDNLNITDKFKITNNNNFITVSYEDKSNKLKPGSYTVKLNYKYKLKSDPNQLKTQQETRQIYIFDGSENLYSGSAVYTNSNNDYSLVVHSSNSYSANNKIPVFLTSKKQHENNYDLNYGYAPTYLNADNDIEYRIDDKKIGSLQKSTYAFNLNLNFLNDKYKDNHFKIDIDKYVNNKKTDTKKYQVFRLDTNKQYIIAKLYFDTNNIQLNNLVNEVVFENNNNSFRWYLDNNIDTNFKIKEYQYVDSNGNYQTLLKDQKGYYIDQELVKKLQTGNGNLNYIGSTTNQTNSYRYPVIIKPIFENNTPDFKVEVNKLKQTFQANDIVQPIDFEINITDKDKKITLIPDRIVYQNNESILKGDHKSITLQYHYNNKVYDQKVNINVNKKVIYQGLQLISNKLKHDPINGVSPEFNQLIDTNLVEIRENWKNQIGKYNVVLKILDPNYVFENQKDTMLLEWYVVDDLSSDIISNDQLNNNTSSQNVSVLNNNSNDISINKEDKDQILEKFSNITQKQQYKKTNTFWIVISLLISLSSVTFTGLLIWILKRNKIKKIKN</sequence>
<dbReference type="RefSeq" id="WP_013729477.1">
    <property type="nucleotide sequence ID" value="NC_015431.1"/>
</dbReference>
<dbReference type="InterPro" id="IPR038765">
    <property type="entry name" value="Papain-like_cys_pep_sf"/>
</dbReference>
<dbReference type="Proteomes" id="UP000010103">
    <property type="component" value="Chromosome"/>
</dbReference>
<feature type="domain" description="Peptidase C1A papain C-terminal" evidence="3">
    <location>
        <begin position="72"/>
        <end position="262"/>
    </location>
</feature>
<dbReference type="GO" id="GO:0008234">
    <property type="term" value="F:cysteine-type peptidase activity"/>
    <property type="evidence" value="ECO:0007669"/>
    <property type="project" value="InterPro"/>
</dbReference>
<dbReference type="Gene3D" id="3.90.70.10">
    <property type="entry name" value="Cysteine proteinases"/>
    <property type="match status" value="1"/>
</dbReference>
<keyword evidence="2" id="KW-0732">Signal</keyword>
<evidence type="ECO:0000256" key="1">
    <source>
        <dbReference type="SAM" id="Phobius"/>
    </source>
</evidence>
<accession>F4MPP2</accession>
<feature type="chain" id="PRO_5003313401" description="Peptidase C1A papain C-terminal domain-containing protein" evidence="2">
    <location>
        <begin position="26"/>
        <end position="907"/>
    </location>
</feature>
<organism evidence="4 5">
    <name type="scientific">Mycoplasma mycoides subsp. capri LC str. 95010</name>
    <dbReference type="NCBI Taxonomy" id="862259"/>
    <lineage>
        <taxon>Bacteria</taxon>
        <taxon>Bacillati</taxon>
        <taxon>Mycoplasmatota</taxon>
        <taxon>Mollicutes</taxon>
        <taxon>Mycoplasmataceae</taxon>
        <taxon>Mycoplasma</taxon>
    </lineage>
</organism>
<dbReference type="GO" id="GO:0006508">
    <property type="term" value="P:proteolysis"/>
    <property type="evidence" value="ECO:0007669"/>
    <property type="project" value="InterPro"/>
</dbReference>
<name>F4MPP2_MYCML</name>
<feature type="signal peptide" evidence="2">
    <location>
        <begin position="1"/>
        <end position="25"/>
    </location>
</feature>
<reference evidence="5" key="1">
    <citation type="journal article" date="2011" name="BMC Genomics">
        <title>Mycoplasma mycoides, from "mycoides Small Colony" to "capri". A microevolutionary perspective.</title>
        <authorList>
            <person name="Thiaucourt F."/>
            <person name="Manso-Silvan L."/>
            <person name="Salah W."/>
            <person name="Barbe V."/>
            <person name="Berger A."/>
            <person name="Jacob D."/>
            <person name="Breton M."/>
            <person name="Dupuy V."/>
            <person name="Lomenech A.M."/>
            <person name="Blanchard A."/>
            <person name="Sirand-Pugnet P."/>
        </authorList>
    </citation>
    <scope>NUCLEOTIDE SEQUENCE [LARGE SCALE GENOMIC DNA]</scope>
    <source>
        <strain evidence="5">95010</strain>
    </source>
</reference>
<protein>
    <recommendedName>
        <fullName evidence="3">Peptidase C1A papain C-terminal domain-containing protein</fullName>
    </recommendedName>
</protein>
<reference evidence="5" key="2">
    <citation type="journal article" date="2011" name="BMC Genomics">
        <title>Mycoplasma mycoides, from mycoides Small Colony to capri. A microevolutionary perspective.</title>
        <authorList>
            <person name="Thiaucourt F."/>
            <person name="Manso-Silvan L."/>
            <person name="Salah W."/>
            <person name="Barbe V."/>
            <person name="Berger A."/>
            <person name="Jacob D."/>
            <person name="Breton M."/>
            <person name="Dupuy V."/>
            <person name="Lomenech A.M."/>
            <person name="Blanchard A."/>
            <person name="Sirand-Pugnet P."/>
        </authorList>
    </citation>
    <scope>NUCLEOTIDE SEQUENCE [LARGE SCALE GENOMIC DNA]</scope>
    <source>
        <strain evidence="5">95010</strain>
    </source>
</reference>
<dbReference type="KEGG" id="mml:MLC_3460"/>
<evidence type="ECO:0000313" key="5">
    <source>
        <dbReference type="Proteomes" id="UP000010103"/>
    </source>
</evidence>
<dbReference type="Pfam" id="PF00112">
    <property type="entry name" value="Peptidase_C1"/>
    <property type="match status" value="1"/>
</dbReference>
<dbReference type="CDD" id="cd02619">
    <property type="entry name" value="Peptidase_C1"/>
    <property type="match status" value="1"/>
</dbReference>
<keyword evidence="1" id="KW-1133">Transmembrane helix</keyword>
<keyword evidence="1" id="KW-0472">Membrane</keyword>
<dbReference type="HOGENOM" id="CLU_321803_0_0_14"/>
<keyword evidence="1" id="KW-0812">Transmembrane</keyword>
<gene>
    <name evidence="4" type="ORF">MLC_3460</name>
</gene>
<evidence type="ECO:0000259" key="3">
    <source>
        <dbReference type="Pfam" id="PF00112"/>
    </source>
</evidence>
<evidence type="ECO:0000256" key="2">
    <source>
        <dbReference type="SAM" id="SignalP"/>
    </source>
</evidence>
<dbReference type="EMBL" id="FQ377874">
    <property type="protein sequence ID" value="CBW54074.1"/>
    <property type="molecule type" value="Genomic_DNA"/>
</dbReference>
<proteinExistence type="predicted"/>
<dbReference type="AlphaFoldDB" id="F4MPP2"/>
<dbReference type="SUPFAM" id="SSF54001">
    <property type="entry name" value="Cysteine proteinases"/>
    <property type="match status" value="1"/>
</dbReference>
<evidence type="ECO:0000313" key="4">
    <source>
        <dbReference type="EMBL" id="CBW54074.1"/>
    </source>
</evidence>